<dbReference type="PANTHER" id="PTHR44757:SF2">
    <property type="entry name" value="BIOFILM ARCHITECTURE MAINTENANCE PROTEIN MBAA"/>
    <property type="match status" value="1"/>
</dbReference>
<dbReference type="Gene3D" id="3.30.450.20">
    <property type="entry name" value="PAS domain"/>
    <property type="match status" value="3"/>
</dbReference>
<dbReference type="Proteomes" id="UP001593940">
    <property type="component" value="Unassembled WGS sequence"/>
</dbReference>
<dbReference type="InterPro" id="IPR035965">
    <property type="entry name" value="PAS-like_dom_sf"/>
</dbReference>
<feature type="domain" description="PAC" evidence="1">
    <location>
        <begin position="124"/>
        <end position="179"/>
    </location>
</feature>
<keyword evidence="3" id="KW-1185">Reference proteome</keyword>
<dbReference type="InterPro" id="IPR000700">
    <property type="entry name" value="PAS-assoc_C"/>
</dbReference>
<name>A0ABV6YA77_9HYPH</name>
<evidence type="ECO:0000313" key="3">
    <source>
        <dbReference type="Proteomes" id="UP001593940"/>
    </source>
</evidence>
<dbReference type="NCBIfam" id="TIGR00229">
    <property type="entry name" value="sensory_box"/>
    <property type="match status" value="2"/>
</dbReference>
<dbReference type="SUPFAM" id="SSF55785">
    <property type="entry name" value="PYP-like sensor domain (PAS domain)"/>
    <property type="match status" value="2"/>
</dbReference>
<dbReference type="EMBL" id="JBHOMY010000043">
    <property type="protein sequence ID" value="MFC1458181.1"/>
    <property type="molecule type" value="Genomic_DNA"/>
</dbReference>
<dbReference type="RefSeq" id="WP_203272800.1">
    <property type="nucleotide sequence ID" value="NZ_JAFBID010000030.1"/>
</dbReference>
<feature type="domain" description="PAC" evidence="1">
    <location>
        <begin position="253"/>
        <end position="305"/>
    </location>
</feature>
<dbReference type="PROSITE" id="PS50113">
    <property type="entry name" value="PAC"/>
    <property type="match status" value="2"/>
</dbReference>
<dbReference type="SMART" id="SM00091">
    <property type="entry name" value="PAS"/>
    <property type="match status" value="2"/>
</dbReference>
<organism evidence="2 3">
    <name type="scientific">Microvirga arabica</name>
    <dbReference type="NCBI Taxonomy" id="1128671"/>
    <lineage>
        <taxon>Bacteria</taxon>
        <taxon>Pseudomonadati</taxon>
        <taxon>Pseudomonadota</taxon>
        <taxon>Alphaproteobacteria</taxon>
        <taxon>Hyphomicrobiales</taxon>
        <taxon>Methylobacteriaceae</taxon>
        <taxon>Microvirga</taxon>
    </lineage>
</organism>
<comment type="caution">
    <text evidence="2">The sequence shown here is derived from an EMBL/GenBank/DDBJ whole genome shotgun (WGS) entry which is preliminary data.</text>
</comment>
<dbReference type="InterPro" id="IPR052155">
    <property type="entry name" value="Biofilm_reg_signaling"/>
</dbReference>
<dbReference type="InterPro" id="IPR013656">
    <property type="entry name" value="PAS_4"/>
</dbReference>
<protein>
    <submittedName>
        <fullName evidence="2">PAS domain-containing protein</fullName>
    </submittedName>
</protein>
<dbReference type="InterPro" id="IPR000014">
    <property type="entry name" value="PAS"/>
</dbReference>
<sequence length="306" mass="34379">MERHGRREDAWFSFSYTPIRDESSQVAGMFCAAVETTGKVLAERRAMAERERLQQLFQQAPSFMAMVRGSDHVFELVNSSYQQLIGHREVLGMPVREALPELVEQGFIELLDEVYRTGRAFVANAIPISLQQVPSGAVEQRFLNFVYQPITDASGQVTGIFGEGYDITEQVQAEQALRESEEFNRRILESSSDCIKVLDTDARLQFMSTGGMEVMEVDHFGAIQDCDWRSFWYGPEHAKAREAVETALAGGMARFQGPTPTFKGTLKWWDVAVTPITGPHGSVEKILSVSRDISDLKKVEEALRKS</sequence>
<gene>
    <name evidence="2" type="ORF">ACETIH_16040</name>
</gene>
<reference evidence="2 3" key="1">
    <citation type="submission" date="2024-09" db="EMBL/GenBank/DDBJ databases">
        <title>Nodulacao em especies de Leguminosae Basais da Amazonia e Caracterizacao dos Rizobios e Bacterias Associadas aos Nodulos.</title>
        <authorList>
            <person name="Jambeiro I.C.A."/>
            <person name="Lopes I.S."/>
            <person name="Aguiar E.R.G.R."/>
            <person name="Santos A.F.J."/>
            <person name="Dos Santos J.M.F."/>
            <person name="Gross E."/>
        </authorList>
    </citation>
    <scope>NUCLEOTIDE SEQUENCE [LARGE SCALE GENOMIC DNA]</scope>
    <source>
        <strain evidence="2 3">BRUESC1165</strain>
    </source>
</reference>
<accession>A0ABV6YA77</accession>
<proteinExistence type="predicted"/>
<dbReference type="PANTHER" id="PTHR44757">
    <property type="entry name" value="DIGUANYLATE CYCLASE DGCP"/>
    <property type="match status" value="1"/>
</dbReference>
<dbReference type="Pfam" id="PF08448">
    <property type="entry name" value="PAS_4"/>
    <property type="match status" value="2"/>
</dbReference>
<evidence type="ECO:0000313" key="2">
    <source>
        <dbReference type="EMBL" id="MFC1458181.1"/>
    </source>
</evidence>
<evidence type="ECO:0000259" key="1">
    <source>
        <dbReference type="PROSITE" id="PS50113"/>
    </source>
</evidence>